<protein>
    <submittedName>
        <fullName evidence="2">Uncharacterized protein</fullName>
    </submittedName>
</protein>
<proteinExistence type="predicted"/>
<reference evidence="3" key="2">
    <citation type="submission" date="2013-07" db="EMBL/GenBank/DDBJ databases">
        <authorList>
            <consortium name="The Broad Institute Genome Sequencing Platform"/>
            <person name="Cuomo C."/>
            <person name="Litvintseva A."/>
            <person name="Chen Y."/>
            <person name="Heitman J."/>
            <person name="Sun S."/>
            <person name="Springer D."/>
            <person name="Dromer F."/>
            <person name="Young S.K."/>
            <person name="Zeng Q."/>
            <person name="Gargeya S."/>
            <person name="Fitzgerald M."/>
            <person name="Abouelleil A."/>
            <person name="Alvarado L."/>
            <person name="Berlin A.M."/>
            <person name="Chapman S.B."/>
            <person name="Dewar J."/>
            <person name="Goldberg J."/>
            <person name="Griggs A."/>
            <person name="Gujja S."/>
            <person name="Hansen M."/>
            <person name="Howarth C."/>
            <person name="Imamovic A."/>
            <person name="Larimer J."/>
            <person name="McCowan C."/>
            <person name="Murphy C."/>
            <person name="Pearson M."/>
            <person name="Priest M."/>
            <person name="Roberts A."/>
            <person name="Saif S."/>
            <person name="Shea T."/>
            <person name="Sykes S."/>
            <person name="Wortman J."/>
            <person name="Nusbaum C."/>
            <person name="Birren B."/>
        </authorList>
    </citation>
    <scope>NUCLEOTIDE SEQUENCE</scope>
    <source>
        <strain evidence="3">CBS 10118</strain>
    </source>
</reference>
<evidence type="ECO:0000256" key="1">
    <source>
        <dbReference type="SAM" id="MobiDB-lite"/>
    </source>
</evidence>
<keyword evidence="4" id="KW-1185">Reference proteome</keyword>
<evidence type="ECO:0000313" key="4">
    <source>
        <dbReference type="Proteomes" id="UP000092730"/>
    </source>
</evidence>
<dbReference type="RefSeq" id="XP_019045782.1">
    <property type="nucleotide sequence ID" value="XM_019192785.1"/>
</dbReference>
<reference evidence="2" key="3">
    <citation type="submission" date="2014-01" db="EMBL/GenBank/DDBJ databases">
        <title>Evolution of pathogenesis and genome organization in the Tremellales.</title>
        <authorList>
            <person name="Cuomo C."/>
            <person name="Litvintseva A."/>
            <person name="Heitman J."/>
            <person name="Chen Y."/>
            <person name="Sun S."/>
            <person name="Springer D."/>
            <person name="Dromer F."/>
            <person name="Young S."/>
            <person name="Zeng Q."/>
            <person name="Chapman S."/>
            <person name="Gujja S."/>
            <person name="Saif S."/>
            <person name="Birren B."/>
        </authorList>
    </citation>
    <scope>NUCLEOTIDE SEQUENCE</scope>
    <source>
        <strain evidence="2">CBS 10118</strain>
    </source>
</reference>
<accession>A0A1B9G113</accession>
<dbReference type="Proteomes" id="UP000092730">
    <property type="component" value="Chromosome 5"/>
</dbReference>
<dbReference type="GeneID" id="30210572"/>
<dbReference type="VEuPathDB" id="FungiDB:I302_06173"/>
<name>A0A1B9G113_9TREE</name>
<evidence type="ECO:0000313" key="2">
    <source>
        <dbReference type="EMBL" id="OCF24712.1"/>
    </source>
</evidence>
<organism evidence="2">
    <name type="scientific">Kwoniella bestiolae CBS 10118</name>
    <dbReference type="NCBI Taxonomy" id="1296100"/>
    <lineage>
        <taxon>Eukaryota</taxon>
        <taxon>Fungi</taxon>
        <taxon>Dikarya</taxon>
        <taxon>Basidiomycota</taxon>
        <taxon>Agaricomycotina</taxon>
        <taxon>Tremellomycetes</taxon>
        <taxon>Tremellales</taxon>
        <taxon>Cryptococcaceae</taxon>
        <taxon>Kwoniella</taxon>
    </lineage>
</organism>
<sequence length="141" mass="15316">MACSSSSAPRNLTPQGKPRAQDNIGPIQRRLALHLHKDEQTLSESEVLRRSAMALRAIAPRNSFAVLGDDLTCNRRTIAKALIFSYGPGIGSCIMADVVIRWSPDVFTLSPSSFLHSSPHPLIPSYARLDPASTTSAHVRP</sequence>
<dbReference type="KEGG" id="kbi:30210572"/>
<dbReference type="EMBL" id="KI894022">
    <property type="protein sequence ID" value="OCF24712.1"/>
    <property type="molecule type" value="Genomic_DNA"/>
</dbReference>
<reference evidence="3" key="4">
    <citation type="submission" date="2024-02" db="EMBL/GenBank/DDBJ databases">
        <title>Comparative genomics of Cryptococcus and Kwoniella reveals pathogenesis evolution and contrasting modes of karyotype evolution via chromosome fusion or intercentromeric recombination.</title>
        <authorList>
            <person name="Coelho M.A."/>
            <person name="David-Palma M."/>
            <person name="Shea T."/>
            <person name="Bowers K."/>
            <person name="McGinley-Smith S."/>
            <person name="Mohammad A.W."/>
            <person name="Gnirke A."/>
            <person name="Yurkov A.M."/>
            <person name="Nowrousian M."/>
            <person name="Sun S."/>
            <person name="Cuomo C.A."/>
            <person name="Heitman J."/>
        </authorList>
    </citation>
    <scope>NUCLEOTIDE SEQUENCE</scope>
    <source>
        <strain evidence="3">CBS 10118</strain>
    </source>
</reference>
<feature type="compositionally biased region" description="Polar residues" evidence="1">
    <location>
        <begin position="1"/>
        <end position="14"/>
    </location>
</feature>
<evidence type="ECO:0000313" key="3">
    <source>
        <dbReference type="EMBL" id="WVW84531.1"/>
    </source>
</evidence>
<dbReference type="EMBL" id="CP144545">
    <property type="protein sequence ID" value="WVW84531.1"/>
    <property type="molecule type" value="Genomic_DNA"/>
</dbReference>
<gene>
    <name evidence="2" type="ORF">I302_06173</name>
    <name evidence="3" type="ORF">I302_106565</name>
</gene>
<dbReference type="AlphaFoldDB" id="A0A1B9G113"/>
<feature type="region of interest" description="Disordered" evidence="1">
    <location>
        <begin position="1"/>
        <end position="23"/>
    </location>
</feature>
<reference evidence="2" key="1">
    <citation type="submission" date="2013-07" db="EMBL/GenBank/DDBJ databases">
        <title>The Genome Sequence of Cryptococcus bestiolae CBS10118.</title>
        <authorList>
            <consortium name="The Broad Institute Genome Sequencing Platform"/>
            <person name="Cuomo C."/>
            <person name="Litvintseva A."/>
            <person name="Chen Y."/>
            <person name="Heitman J."/>
            <person name="Sun S."/>
            <person name="Springer D."/>
            <person name="Dromer F."/>
            <person name="Young S.K."/>
            <person name="Zeng Q."/>
            <person name="Gargeya S."/>
            <person name="Fitzgerald M."/>
            <person name="Abouelleil A."/>
            <person name="Alvarado L."/>
            <person name="Berlin A.M."/>
            <person name="Chapman S.B."/>
            <person name="Dewar J."/>
            <person name="Goldberg J."/>
            <person name="Griggs A."/>
            <person name="Gujja S."/>
            <person name="Hansen M."/>
            <person name="Howarth C."/>
            <person name="Imamovic A."/>
            <person name="Larimer J."/>
            <person name="McCowan C."/>
            <person name="Murphy C."/>
            <person name="Pearson M."/>
            <person name="Priest M."/>
            <person name="Roberts A."/>
            <person name="Saif S."/>
            <person name="Shea T."/>
            <person name="Sykes S."/>
            <person name="Wortman J."/>
            <person name="Nusbaum C."/>
            <person name="Birren B."/>
        </authorList>
    </citation>
    <scope>NUCLEOTIDE SEQUENCE [LARGE SCALE GENOMIC DNA]</scope>
    <source>
        <strain evidence="2">CBS 10118</strain>
    </source>
</reference>